<evidence type="ECO:0000256" key="2">
    <source>
        <dbReference type="ARBA" id="ARBA00023274"/>
    </source>
</evidence>
<comment type="similarity">
    <text evidence="3">Belongs to the bacterial ribosomal protein bS16 family.</text>
</comment>
<keyword evidence="2 3" id="KW-0687">Ribonucleoprotein</keyword>
<dbReference type="GO" id="GO:0015935">
    <property type="term" value="C:small ribosomal subunit"/>
    <property type="evidence" value="ECO:0007669"/>
    <property type="project" value="TreeGrafter"/>
</dbReference>
<feature type="region of interest" description="Disordered" evidence="4">
    <location>
        <begin position="102"/>
        <end position="182"/>
    </location>
</feature>
<name>A0A7V4U0B6_CALAY</name>
<evidence type="ECO:0000256" key="3">
    <source>
        <dbReference type="HAMAP-Rule" id="MF_00385"/>
    </source>
</evidence>
<dbReference type="InterPro" id="IPR000307">
    <property type="entry name" value="Ribosomal_bS16"/>
</dbReference>
<comment type="caution">
    <text evidence="5">The sequence shown here is derived from an EMBL/GenBank/DDBJ whole genome shotgun (WGS) entry which is preliminary data.</text>
</comment>
<sequence length="182" mass="20467">MGRKKRPYYRIVAADSRAPRDGRFIELVGTYDPLQKPFKVELREDRVFYWLQNGAQPTDTVKSLFKRKGLWLKWDLMKHGADEAKIQEEFAKWEALQAQRAERLAAKEAEKAKAKKSAKEETAEEEAAPAEAPAEAEPVTEEQPAAEAATAEETTEPAAETAEAEASETAEKDETKDEEKQA</sequence>
<dbReference type="GO" id="GO:0005737">
    <property type="term" value="C:cytoplasm"/>
    <property type="evidence" value="ECO:0007669"/>
    <property type="project" value="UniProtKB-ARBA"/>
</dbReference>
<protein>
    <recommendedName>
        <fullName evidence="3">Small ribosomal subunit protein bS16</fullName>
    </recommendedName>
</protein>
<dbReference type="NCBIfam" id="TIGR00002">
    <property type="entry name" value="S16"/>
    <property type="match status" value="1"/>
</dbReference>
<feature type="compositionally biased region" description="Basic and acidic residues" evidence="4">
    <location>
        <begin position="169"/>
        <end position="182"/>
    </location>
</feature>
<organism evidence="5">
    <name type="scientific">Caldithrix abyssi</name>
    <dbReference type="NCBI Taxonomy" id="187145"/>
    <lineage>
        <taxon>Bacteria</taxon>
        <taxon>Pseudomonadati</taxon>
        <taxon>Calditrichota</taxon>
        <taxon>Calditrichia</taxon>
        <taxon>Calditrichales</taxon>
        <taxon>Calditrichaceae</taxon>
        <taxon>Caldithrix</taxon>
    </lineage>
</organism>
<evidence type="ECO:0000256" key="4">
    <source>
        <dbReference type="SAM" id="MobiDB-lite"/>
    </source>
</evidence>
<dbReference type="SUPFAM" id="SSF54565">
    <property type="entry name" value="Ribosomal protein S16"/>
    <property type="match status" value="1"/>
</dbReference>
<feature type="compositionally biased region" description="Low complexity" evidence="4">
    <location>
        <begin position="129"/>
        <end position="161"/>
    </location>
</feature>
<dbReference type="EMBL" id="DRQG01000071">
    <property type="protein sequence ID" value="HGY55538.1"/>
    <property type="molecule type" value="Genomic_DNA"/>
</dbReference>
<evidence type="ECO:0000256" key="1">
    <source>
        <dbReference type="ARBA" id="ARBA00022980"/>
    </source>
</evidence>
<dbReference type="GO" id="GO:0006412">
    <property type="term" value="P:translation"/>
    <property type="evidence" value="ECO:0007669"/>
    <property type="project" value="UniProtKB-UniRule"/>
</dbReference>
<accession>A0A7V4U0B6</accession>
<dbReference type="Gene3D" id="3.30.1320.10">
    <property type="match status" value="1"/>
</dbReference>
<dbReference type="InterPro" id="IPR023803">
    <property type="entry name" value="Ribosomal_bS16_dom_sf"/>
</dbReference>
<evidence type="ECO:0000313" key="5">
    <source>
        <dbReference type="EMBL" id="HGY55538.1"/>
    </source>
</evidence>
<keyword evidence="1 3" id="KW-0689">Ribosomal protein</keyword>
<gene>
    <name evidence="3" type="primary">rpsP</name>
    <name evidence="5" type="ORF">ENK44_07555</name>
</gene>
<proteinExistence type="inferred from homology"/>
<dbReference type="HAMAP" id="MF_00385">
    <property type="entry name" value="Ribosomal_bS16"/>
    <property type="match status" value="1"/>
</dbReference>
<dbReference type="AlphaFoldDB" id="A0A7V4U0B6"/>
<dbReference type="PANTHER" id="PTHR12919:SF20">
    <property type="entry name" value="SMALL RIBOSOMAL SUBUNIT PROTEIN BS16M"/>
    <property type="match status" value="1"/>
</dbReference>
<dbReference type="GO" id="GO:0003735">
    <property type="term" value="F:structural constituent of ribosome"/>
    <property type="evidence" value="ECO:0007669"/>
    <property type="project" value="InterPro"/>
</dbReference>
<dbReference type="Pfam" id="PF00886">
    <property type="entry name" value="Ribosomal_S16"/>
    <property type="match status" value="1"/>
</dbReference>
<dbReference type="Proteomes" id="UP000885779">
    <property type="component" value="Unassembled WGS sequence"/>
</dbReference>
<reference evidence="5" key="1">
    <citation type="journal article" date="2020" name="mSystems">
        <title>Genome- and Community-Level Interaction Insights into Carbon Utilization and Element Cycling Functions of Hydrothermarchaeota in Hydrothermal Sediment.</title>
        <authorList>
            <person name="Zhou Z."/>
            <person name="Liu Y."/>
            <person name="Xu W."/>
            <person name="Pan J."/>
            <person name="Luo Z.H."/>
            <person name="Li M."/>
        </authorList>
    </citation>
    <scope>NUCLEOTIDE SEQUENCE [LARGE SCALE GENOMIC DNA]</scope>
    <source>
        <strain evidence="5">HyVt-577</strain>
    </source>
</reference>
<dbReference type="PANTHER" id="PTHR12919">
    <property type="entry name" value="30S RIBOSOMAL PROTEIN S16"/>
    <property type="match status" value="1"/>
</dbReference>
<feature type="compositionally biased region" description="Basic and acidic residues" evidence="4">
    <location>
        <begin position="102"/>
        <end position="121"/>
    </location>
</feature>